<dbReference type="VEuPathDB" id="ToxoDB:CSUI_001090"/>
<dbReference type="AlphaFoldDB" id="A0A2C6LE41"/>
<dbReference type="GeneID" id="94424507"/>
<proteinExistence type="predicted"/>
<sequence>MSLSCSLSSVVLTYSSFSIFPSLFIYVFCSLRNRTEDQRGYGNIRIFICFSPSKKQDSLLLSRFLLLLSCFLSLIFLFILKMLNRNSSSDHPLFIGGGGGEKREERNLLSSSSSSSFAARVDPYYVARE</sequence>
<dbReference type="EMBL" id="MIGC01000433">
    <property type="protein sequence ID" value="PHJ25043.1"/>
    <property type="molecule type" value="Genomic_DNA"/>
</dbReference>
<evidence type="ECO:0000313" key="3">
    <source>
        <dbReference type="EMBL" id="PHJ25043.1"/>
    </source>
</evidence>
<dbReference type="Proteomes" id="UP000221165">
    <property type="component" value="Unassembled WGS sequence"/>
</dbReference>
<feature type="transmembrane region" description="Helical" evidence="2">
    <location>
        <begin position="64"/>
        <end position="83"/>
    </location>
</feature>
<gene>
    <name evidence="3" type="ORF">CSUI_001090</name>
</gene>
<evidence type="ECO:0000256" key="1">
    <source>
        <dbReference type="SAM" id="MobiDB-lite"/>
    </source>
</evidence>
<organism evidence="3 4">
    <name type="scientific">Cystoisospora suis</name>
    <dbReference type="NCBI Taxonomy" id="483139"/>
    <lineage>
        <taxon>Eukaryota</taxon>
        <taxon>Sar</taxon>
        <taxon>Alveolata</taxon>
        <taxon>Apicomplexa</taxon>
        <taxon>Conoidasida</taxon>
        <taxon>Coccidia</taxon>
        <taxon>Eucoccidiorida</taxon>
        <taxon>Eimeriorina</taxon>
        <taxon>Sarcocystidae</taxon>
        <taxon>Cystoisospora</taxon>
    </lineage>
</organism>
<protein>
    <recommendedName>
        <fullName evidence="5">Transmembrane protein</fullName>
    </recommendedName>
</protein>
<reference evidence="3 4" key="1">
    <citation type="journal article" date="2017" name="Int. J. Parasitol.">
        <title>The genome of the protozoan parasite Cystoisospora suis and a reverse vaccinology approach to identify vaccine candidates.</title>
        <authorList>
            <person name="Palmieri N."/>
            <person name="Shrestha A."/>
            <person name="Ruttkowski B."/>
            <person name="Beck T."/>
            <person name="Vogl C."/>
            <person name="Tomley F."/>
            <person name="Blake D.P."/>
            <person name="Joachim A."/>
        </authorList>
    </citation>
    <scope>NUCLEOTIDE SEQUENCE [LARGE SCALE GENOMIC DNA]</scope>
    <source>
        <strain evidence="3 4">Wien I</strain>
    </source>
</reference>
<keyword evidence="2" id="KW-0812">Transmembrane</keyword>
<feature type="transmembrane region" description="Helical" evidence="2">
    <location>
        <begin position="6"/>
        <end position="29"/>
    </location>
</feature>
<evidence type="ECO:0008006" key="5">
    <source>
        <dbReference type="Google" id="ProtNLM"/>
    </source>
</evidence>
<evidence type="ECO:0000256" key="2">
    <source>
        <dbReference type="SAM" id="Phobius"/>
    </source>
</evidence>
<accession>A0A2C6LE41</accession>
<comment type="caution">
    <text evidence="3">The sequence shown here is derived from an EMBL/GenBank/DDBJ whole genome shotgun (WGS) entry which is preliminary data.</text>
</comment>
<feature type="region of interest" description="Disordered" evidence="1">
    <location>
        <begin position="98"/>
        <end position="123"/>
    </location>
</feature>
<keyword evidence="4" id="KW-1185">Reference proteome</keyword>
<name>A0A2C6LE41_9APIC</name>
<dbReference type="RefSeq" id="XP_067926715.1">
    <property type="nucleotide sequence ID" value="XM_068061296.1"/>
</dbReference>
<keyword evidence="2" id="KW-0472">Membrane</keyword>
<keyword evidence="2" id="KW-1133">Transmembrane helix</keyword>
<evidence type="ECO:0000313" key="4">
    <source>
        <dbReference type="Proteomes" id="UP000221165"/>
    </source>
</evidence>